<dbReference type="EMBL" id="BMZS01000003">
    <property type="protein sequence ID" value="GHD45710.1"/>
    <property type="molecule type" value="Genomic_DNA"/>
</dbReference>
<dbReference type="InterPro" id="IPR009922">
    <property type="entry name" value="DUF1457"/>
</dbReference>
<dbReference type="Proteomes" id="UP000630353">
    <property type="component" value="Unassembled WGS sequence"/>
</dbReference>
<gene>
    <name evidence="1" type="ORF">GCM10017083_14040</name>
</gene>
<reference evidence="1" key="2">
    <citation type="submission" date="2020-09" db="EMBL/GenBank/DDBJ databases">
        <authorList>
            <person name="Sun Q."/>
            <person name="Kim S."/>
        </authorList>
    </citation>
    <scope>NUCLEOTIDE SEQUENCE</scope>
    <source>
        <strain evidence="1">KCTC 42651</strain>
    </source>
</reference>
<dbReference type="RefSeq" id="WP_189988242.1">
    <property type="nucleotide sequence ID" value="NZ_BMZS01000003.1"/>
</dbReference>
<name>A0A918XQY5_9PROT</name>
<keyword evidence="2" id="KW-1185">Reference proteome</keyword>
<organism evidence="1 2">
    <name type="scientific">Thalassobaculum fulvum</name>
    <dbReference type="NCBI Taxonomy" id="1633335"/>
    <lineage>
        <taxon>Bacteria</taxon>
        <taxon>Pseudomonadati</taxon>
        <taxon>Pseudomonadota</taxon>
        <taxon>Alphaproteobacteria</taxon>
        <taxon>Rhodospirillales</taxon>
        <taxon>Thalassobaculaceae</taxon>
        <taxon>Thalassobaculum</taxon>
    </lineage>
</organism>
<dbReference type="Pfam" id="PF07310">
    <property type="entry name" value="PAS_5"/>
    <property type="match status" value="1"/>
</dbReference>
<sequence length="153" mass="17471">MTCSPRARPTIASPRLQALYAYWNKQRGGRRMPSRADFDPIDIPRLLPNLILMDVEPGTGRLKVRVAGTTVVEMYGSDYTGRYLDEIEFGDRRAAVLHDYTTCLETRQPYVSEHSFWTDREITYRIERVILPLSDDGETVSHLVSGLEFDTTG</sequence>
<evidence type="ECO:0008006" key="3">
    <source>
        <dbReference type="Google" id="ProtNLM"/>
    </source>
</evidence>
<protein>
    <recommendedName>
        <fullName evidence="3">PAS domain-containing protein</fullName>
    </recommendedName>
</protein>
<comment type="caution">
    <text evidence="1">The sequence shown here is derived from an EMBL/GenBank/DDBJ whole genome shotgun (WGS) entry which is preliminary data.</text>
</comment>
<accession>A0A918XQY5</accession>
<dbReference type="AlphaFoldDB" id="A0A918XQY5"/>
<evidence type="ECO:0000313" key="1">
    <source>
        <dbReference type="EMBL" id="GHD45710.1"/>
    </source>
</evidence>
<proteinExistence type="predicted"/>
<reference evidence="1" key="1">
    <citation type="journal article" date="2014" name="Int. J. Syst. Evol. Microbiol.">
        <title>Complete genome sequence of Corynebacterium casei LMG S-19264T (=DSM 44701T), isolated from a smear-ripened cheese.</title>
        <authorList>
            <consortium name="US DOE Joint Genome Institute (JGI-PGF)"/>
            <person name="Walter F."/>
            <person name="Albersmeier A."/>
            <person name="Kalinowski J."/>
            <person name="Ruckert C."/>
        </authorList>
    </citation>
    <scope>NUCLEOTIDE SEQUENCE</scope>
    <source>
        <strain evidence="1">KCTC 42651</strain>
    </source>
</reference>
<evidence type="ECO:0000313" key="2">
    <source>
        <dbReference type="Proteomes" id="UP000630353"/>
    </source>
</evidence>